<proteinExistence type="predicted"/>
<keyword evidence="3" id="KW-1185">Reference proteome</keyword>
<dbReference type="EMBL" id="PDJI01000004">
    <property type="protein sequence ID" value="PFG40707.1"/>
    <property type="molecule type" value="Genomic_DNA"/>
</dbReference>
<organism evidence="2 3">
    <name type="scientific">Georgenia soli</name>
    <dbReference type="NCBI Taxonomy" id="638953"/>
    <lineage>
        <taxon>Bacteria</taxon>
        <taxon>Bacillati</taxon>
        <taxon>Actinomycetota</taxon>
        <taxon>Actinomycetes</taxon>
        <taxon>Micrococcales</taxon>
        <taxon>Bogoriellaceae</taxon>
        <taxon>Georgenia</taxon>
    </lineage>
</organism>
<name>A0A2A9ENN8_9MICO</name>
<feature type="transmembrane region" description="Helical" evidence="1">
    <location>
        <begin position="6"/>
        <end position="27"/>
    </location>
</feature>
<dbReference type="InterPro" id="IPR019675">
    <property type="entry name" value="DUF2550"/>
</dbReference>
<sequence length="139" mass="15322">MTWAGTAGAVLLVLALVAGLLLILFVVRVRRLAHRIGSFECALRPAGRREWTSGIAVFGVGRVDWYRLVSLSLRPDRTFARDDLEVRERVHRSPGGADQVSEILCSLPGGEVHLAMRRESLAGLVSWLESAPPRGDYFV</sequence>
<evidence type="ECO:0000256" key="1">
    <source>
        <dbReference type="SAM" id="Phobius"/>
    </source>
</evidence>
<dbReference type="OrthoDB" id="3267160at2"/>
<keyword evidence="1" id="KW-1133">Transmembrane helix</keyword>
<accession>A0A2A9ENN8</accession>
<protein>
    <submittedName>
        <fullName evidence="2">Uncharacterized protein DUF2550</fullName>
    </submittedName>
</protein>
<evidence type="ECO:0000313" key="2">
    <source>
        <dbReference type="EMBL" id="PFG40707.1"/>
    </source>
</evidence>
<dbReference type="Pfam" id="PF10739">
    <property type="entry name" value="DUF2550"/>
    <property type="match status" value="1"/>
</dbReference>
<keyword evidence="1" id="KW-0472">Membrane</keyword>
<dbReference type="Proteomes" id="UP000222106">
    <property type="component" value="Unassembled WGS sequence"/>
</dbReference>
<gene>
    <name evidence="2" type="ORF">ATJ97_3240</name>
</gene>
<comment type="caution">
    <text evidence="2">The sequence shown here is derived from an EMBL/GenBank/DDBJ whole genome shotgun (WGS) entry which is preliminary data.</text>
</comment>
<evidence type="ECO:0000313" key="3">
    <source>
        <dbReference type="Proteomes" id="UP000222106"/>
    </source>
</evidence>
<dbReference type="AlphaFoldDB" id="A0A2A9ENN8"/>
<keyword evidence="1" id="KW-0812">Transmembrane</keyword>
<reference evidence="2 3" key="1">
    <citation type="submission" date="2017-10" db="EMBL/GenBank/DDBJ databases">
        <title>Sequencing the genomes of 1000 actinobacteria strains.</title>
        <authorList>
            <person name="Klenk H.-P."/>
        </authorList>
    </citation>
    <scope>NUCLEOTIDE SEQUENCE [LARGE SCALE GENOMIC DNA]</scope>
    <source>
        <strain evidence="2 3">DSM 21838</strain>
    </source>
</reference>